<dbReference type="Proteomes" id="UP000830401">
    <property type="component" value="Chromosome"/>
</dbReference>
<accession>A0ABY4G2I6</accession>
<reference evidence="2" key="1">
    <citation type="submission" date="2022-04" db="EMBL/GenBank/DDBJ databases">
        <title>Hymenobacter sp. isolated from the air.</title>
        <authorList>
            <person name="Won M."/>
            <person name="Lee C.-M."/>
            <person name="Woen H.-Y."/>
            <person name="Kwon S.-W."/>
        </authorList>
    </citation>
    <scope>NUCLEOTIDE SEQUENCE</scope>
    <source>
        <strain evidence="2">5420S-77</strain>
    </source>
</reference>
<dbReference type="SUPFAM" id="SSF51206">
    <property type="entry name" value="cAMP-binding domain-like"/>
    <property type="match status" value="1"/>
</dbReference>
<feature type="domain" description="Cyclic nucleotide-binding" evidence="1">
    <location>
        <begin position="32"/>
        <end position="114"/>
    </location>
</feature>
<dbReference type="PROSITE" id="PS50042">
    <property type="entry name" value="CNMP_BINDING_3"/>
    <property type="match status" value="1"/>
</dbReference>
<organism evidence="2 3">
    <name type="scientific">Hymenobacter volaticus</name>
    <dbReference type="NCBI Taxonomy" id="2932254"/>
    <lineage>
        <taxon>Bacteria</taxon>
        <taxon>Pseudomonadati</taxon>
        <taxon>Bacteroidota</taxon>
        <taxon>Cytophagia</taxon>
        <taxon>Cytophagales</taxon>
        <taxon>Hymenobacteraceae</taxon>
        <taxon>Hymenobacter</taxon>
    </lineage>
</organism>
<protein>
    <submittedName>
        <fullName evidence="2">Crp/Fnr family transcriptional regulator</fullName>
    </submittedName>
</protein>
<dbReference type="PANTHER" id="PTHR24567">
    <property type="entry name" value="CRP FAMILY TRANSCRIPTIONAL REGULATORY PROTEIN"/>
    <property type="match status" value="1"/>
</dbReference>
<dbReference type="RefSeq" id="WP_245119010.1">
    <property type="nucleotide sequence ID" value="NZ_CP095061.1"/>
</dbReference>
<dbReference type="Pfam" id="PF00027">
    <property type="entry name" value="cNMP_binding"/>
    <property type="match status" value="1"/>
</dbReference>
<dbReference type="PANTHER" id="PTHR24567:SF76">
    <property type="entry name" value="CYCLIC NUCLEOTIDE-BINDING DOMAIN PROTEIN"/>
    <property type="match status" value="1"/>
</dbReference>
<dbReference type="CDD" id="cd00038">
    <property type="entry name" value="CAP_ED"/>
    <property type="match status" value="1"/>
</dbReference>
<dbReference type="SMART" id="SM00100">
    <property type="entry name" value="cNMP"/>
    <property type="match status" value="1"/>
</dbReference>
<evidence type="ECO:0000313" key="2">
    <source>
        <dbReference type="EMBL" id="UOQ65000.1"/>
    </source>
</evidence>
<dbReference type="EMBL" id="CP095061">
    <property type="protein sequence ID" value="UOQ65000.1"/>
    <property type="molecule type" value="Genomic_DNA"/>
</dbReference>
<gene>
    <name evidence="2" type="ORF">MUN86_15695</name>
</gene>
<keyword evidence="3" id="KW-1185">Reference proteome</keyword>
<name>A0ABY4G2I6_9BACT</name>
<evidence type="ECO:0000259" key="1">
    <source>
        <dbReference type="PROSITE" id="PS50042"/>
    </source>
</evidence>
<dbReference type="Gene3D" id="2.60.120.10">
    <property type="entry name" value="Jelly Rolls"/>
    <property type="match status" value="1"/>
</dbReference>
<dbReference type="InterPro" id="IPR014710">
    <property type="entry name" value="RmlC-like_jellyroll"/>
</dbReference>
<proteinExistence type="predicted"/>
<dbReference type="InterPro" id="IPR000595">
    <property type="entry name" value="cNMP-bd_dom"/>
</dbReference>
<evidence type="ECO:0000313" key="3">
    <source>
        <dbReference type="Proteomes" id="UP000830401"/>
    </source>
</evidence>
<dbReference type="InterPro" id="IPR018490">
    <property type="entry name" value="cNMP-bd_dom_sf"/>
</dbReference>
<sequence length="193" mass="22363">MTPELRKFIKSNGRMSPAAIDDFTGKFQRRPLKKNDMLLRPGEVCQELLFVQSGCLRMYYLAPDGLAVSLWFALPGYLTSELTSFLSGQPADYAVEAIADSEVLYLPKETLYELYDVYPTLSDMMRNIWEYVILNVIRRFTSLQQDSAEQRYRDLMRRQPDYLQLIPQKYLASFLGVTPSSLSRIRRKLAAEH</sequence>
<dbReference type="InterPro" id="IPR050397">
    <property type="entry name" value="Env_Response_Regulators"/>
</dbReference>